<dbReference type="EMBL" id="MK257717">
    <property type="protein sequence ID" value="QBS46640.1"/>
    <property type="molecule type" value="Genomic_RNA"/>
</dbReference>
<evidence type="ECO:0000313" key="1">
    <source>
        <dbReference type="EMBL" id="QBS46640.1"/>
    </source>
</evidence>
<sequence length="238" mass="26402">MAFMFNGTGTVSYTVKFELITGSEHNVISLTRSLNVFQRIKFSKAENVRIKNLRISYKPRTGTQGKGRMDMIVRDNRIDADMDDPIINRCEASASEKAVITWSSCIWLAKSDLSDSEDPPILFEIELSECNMRPGYSIGRFAVLVELSAAMNMDGFIHRAPTLAIGDDTPAVRGIQYGQEFVRKQIKGKPLRTISGTPAPGSEEPDEGTKVYLREDAILRTSSGSSKSSVARKFPRAK</sequence>
<reference evidence="1" key="1">
    <citation type="journal article" date="2019" name="Virus Res.">
        <title>The complete sequences of two divergent variants of the rhabdovirus raspberry vein chlorosis virus and the design of improved primers for virus detection.</title>
        <authorList>
            <person name="Jones S."/>
            <person name="McGavin W."/>
            <person name="MacFarlane S."/>
        </authorList>
    </citation>
    <scope>NUCLEOTIDE SEQUENCE</scope>
    <source>
        <strain evidence="1">Hutton_2</strain>
    </source>
</reference>
<proteinExistence type="predicted"/>
<gene>
    <name evidence="1" type="primary">P3</name>
</gene>
<organism evidence="1">
    <name type="scientific">Raspberry vein chlorosis virus</name>
    <dbReference type="NCBI Taxonomy" id="758677"/>
    <lineage>
        <taxon>Viruses</taxon>
        <taxon>Riboviria</taxon>
        <taxon>Orthornavirae</taxon>
        <taxon>Negarnaviricota</taxon>
        <taxon>Haploviricotina</taxon>
        <taxon>Monjiviricetes</taxon>
        <taxon>Mononegavirales</taxon>
        <taxon>Rhabdoviridae</taxon>
        <taxon>Betarhabdovirinae</taxon>
        <taxon>Alphacytorhabdovirus</taxon>
        <taxon>Alphacytorhabdovirus alpharubi</taxon>
        <taxon>Cytorhabdovirus rubus</taxon>
    </lineage>
</organism>
<accession>A0A482PGE7</accession>
<protein>
    <submittedName>
        <fullName evidence="1">Movement protein</fullName>
    </submittedName>
</protein>
<name>A0A482PGE7_9RHAB</name>